<dbReference type="OMA" id="PTWYLSH"/>
<dbReference type="Proteomes" id="UP000005408">
    <property type="component" value="Unassembled WGS sequence"/>
</dbReference>
<proteinExistence type="predicted"/>
<protein>
    <submittedName>
        <fullName evidence="7 8">Equinatoxin-5</fullName>
    </submittedName>
</protein>
<evidence type="ECO:0000256" key="3">
    <source>
        <dbReference type="ARBA" id="ARBA00022537"/>
    </source>
</evidence>
<dbReference type="GO" id="GO:0042151">
    <property type="term" value="C:nematocyst"/>
    <property type="evidence" value="ECO:0007669"/>
    <property type="project" value="UniProtKB-SubCell"/>
</dbReference>
<dbReference type="Pfam" id="PF06369">
    <property type="entry name" value="Anemone_cytotox"/>
    <property type="match status" value="1"/>
</dbReference>
<evidence type="ECO:0000313" key="9">
    <source>
        <dbReference type="Proteomes" id="UP000005408"/>
    </source>
</evidence>
<gene>
    <name evidence="7" type="ORF">CGI_10004866</name>
</gene>
<dbReference type="GO" id="GO:0006812">
    <property type="term" value="P:monoatomic cation transport"/>
    <property type="evidence" value="ECO:0007669"/>
    <property type="project" value="InterPro"/>
</dbReference>
<dbReference type="GO" id="GO:0044218">
    <property type="term" value="C:other organism cell membrane"/>
    <property type="evidence" value="ECO:0007669"/>
    <property type="project" value="UniProtKB-KW"/>
</dbReference>
<organism evidence="7">
    <name type="scientific">Magallana gigas</name>
    <name type="common">Pacific oyster</name>
    <name type="synonym">Crassostrea gigas</name>
    <dbReference type="NCBI Taxonomy" id="29159"/>
    <lineage>
        <taxon>Eukaryota</taxon>
        <taxon>Metazoa</taxon>
        <taxon>Spiralia</taxon>
        <taxon>Lophotrochozoa</taxon>
        <taxon>Mollusca</taxon>
        <taxon>Bivalvia</taxon>
        <taxon>Autobranchia</taxon>
        <taxon>Pteriomorphia</taxon>
        <taxon>Ostreida</taxon>
        <taxon>Ostreoidea</taxon>
        <taxon>Ostreidae</taxon>
        <taxon>Magallana</taxon>
    </lineage>
</organism>
<dbReference type="EMBL" id="JH818001">
    <property type="protein sequence ID" value="EKC21000.1"/>
    <property type="molecule type" value="Genomic_DNA"/>
</dbReference>
<dbReference type="EnsemblMetazoa" id="G20601.2">
    <property type="protein sequence ID" value="G20601.2:cds"/>
    <property type="gene ID" value="G20601"/>
</dbReference>
<evidence type="ECO:0000313" key="8">
    <source>
        <dbReference type="EnsemblMetazoa" id="G20601.2:cds"/>
    </source>
</evidence>
<dbReference type="InterPro" id="IPR050677">
    <property type="entry name" value="Actinoporin_PFT"/>
</dbReference>
<accession>K1PX89</accession>
<keyword evidence="3" id="KW-1052">Target cell membrane</keyword>
<dbReference type="GO" id="GO:0015267">
    <property type="term" value="F:channel activity"/>
    <property type="evidence" value="ECO:0007669"/>
    <property type="project" value="InterPro"/>
</dbReference>
<dbReference type="GO" id="GO:0046931">
    <property type="term" value="P:pore complex assembly"/>
    <property type="evidence" value="ECO:0007669"/>
    <property type="project" value="InterPro"/>
</dbReference>
<keyword evidence="4" id="KW-0472">Membrane</keyword>
<dbReference type="PANTHER" id="PTHR40388">
    <property type="entry name" value="BRYOPORIN"/>
    <property type="match status" value="1"/>
</dbReference>
<evidence type="ECO:0000256" key="2">
    <source>
        <dbReference type="ARBA" id="ARBA00004532"/>
    </source>
</evidence>
<dbReference type="PANTHER" id="PTHR40388:SF1">
    <property type="entry name" value="BRYOPORIN"/>
    <property type="match status" value="1"/>
</dbReference>
<dbReference type="AlphaFoldDB" id="K1PX89"/>
<evidence type="ECO:0000256" key="1">
    <source>
        <dbReference type="ARBA" id="ARBA00004175"/>
    </source>
</evidence>
<keyword evidence="4" id="KW-1053">Target membrane</keyword>
<dbReference type="EnsemblMetazoa" id="G20601.3">
    <property type="protein sequence ID" value="G20601.3:cds"/>
    <property type="gene ID" value="G20601"/>
</dbReference>
<dbReference type="GO" id="GO:0046930">
    <property type="term" value="C:pore complex"/>
    <property type="evidence" value="ECO:0007669"/>
    <property type="project" value="InterPro"/>
</dbReference>
<comment type="subcellular location">
    <subcellularLocation>
        <location evidence="2">Nematocyst</location>
    </subcellularLocation>
    <subcellularLocation>
        <location evidence="1">Target cell membrane</location>
    </subcellularLocation>
</comment>
<dbReference type="InterPro" id="IPR015926">
    <property type="entry name" value="Cytolysin/lectin"/>
</dbReference>
<dbReference type="GO" id="GO:0051715">
    <property type="term" value="P:cytolysis in another organism"/>
    <property type="evidence" value="ECO:0007669"/>
    <property type="project" value="InterPro"/>
</dbReference>
<dbReference type="OrthoDB" id="6132998at2759"/>
<reference evidence="7" key="1">
    <citation type="journal article" date="2012" name="Nature">
        <title>The oyster genome reveals stress adaptation and complexity of shell formation.</title>
        <authorList>
            <person name="Zhang G."/>
            <person name="Fang X."/>
            <person name="Guo X."/>
            <person name="Li L."/>
            <person name="Luo R."/>
            <person name="Xu F."/>
            <person name="Yang P."/>
            <person name="Zhang L."/>
            <person name="Wang X."/>
            <person name="Qi H."/>
            <person name="Xiong Z."/>
            <person name="Que H."/>
            <person name="Xie Y."/>
            <person name="Holland P.W."/>
            <person name="Paps J."/>
            <person name="Zhu Y."/>
            <person name="Wu F."/>
            <person name="Chen Y."/>
            <person name="Wang J."/>
            <person name="Peng C."/>
            <person name="Meng J."/>
            <person name="Yang L."/>
            <person name="Liu J."/>
            <person name="Wen B."/>
            <person name="Zhang N."/>
            <person name="Huang Z."/>
            <person name="Zhu Q."/>
            <person name="Feng Y."/>
            <person name="Mount A."/>
            <person name="Hedgecock D."/>
            <person name="Xu Z."/>
            <person name="Liu Y."/>
            <person name="Domazet-Loso T."/>
            <person name="Du Y."/>
            <person name="Sun X."/>
            <person name="Zhang S."/>
            <person name="Liu B."/>
            <person name="Cheng P."/>
            <person name="Jiang X."/>
            <person name="Li J."/>
            <person name="Fan D."/>
            <person name="Wang W."/>
            <person name="Fu W."/>
            <person name="Wang T."/>
            <person name="Wang B."/>
            <person name="Zhang J."/>
            <person name="Peng Z."/>
            <person name="Li Y."/>
            <person name="Li N."/>
            <person name="Wang J."/>
            <person name="Chen M."/>
            <person name="He Y."/>
            <person name="Tan F."/>
            <person name="Song X."/>
            <person name="Zheng Q."/>
            <person name="Huang R."/>
            <person name="Yang H."/>
            <person name="Du X."/>
            <person name="Chen L."/>
            <person name="Yang M."/>
            <person name="Gaffney P.M."/>
            <person name="Wang S."/>
            <person name="Luo L."/>
            <person name="She Z."/>
            <person name="Ming Y."/>
            <person name="Huang W."/>
            <person name="Zhang S."/>
            <person name="Huang B."/>
            <person name="Zhang Y."/>
            <person name="Qu T."/>
            <person name="Ni P."/>
            <person name="Miao G."/>
            <person name="Wang J."/>
            <person name="Wang Q."/>
            <person name="Steinberg C.E."/>
            <person name="Wang H."/>
            <person name="Li N."/>
            <person name="Qian L."/>
            <person name="Zhang G."/>
            <person name="Li Y."/>
            <person name="Yang H."/>
            <person name="Liu X."/>
            <person name="Wang J."/>
            <person name="Yin Y."/>
            <person name="Wang J."/>
        </authorList>
    </citation>
    <scope>NUCLEOTIDE SEQUENCE [LARGE SCALE GENOMIC DNA]</scope>
    <source>
        <strain evidence="7">05x7-T-G4-1.051#20</strain>
    </source>
</reference>
<name>K1PX89_MAGGI</name>
<feature type="chain" id="PRO_5042455679" evidence="6">
    <location>
        <begin position="21"/>
        <end position="254"/>
    </location>
</feature>
<keyword evidence="9" id="KW-1185">Reference proteome</keyword>
<dbReference type="KEGG" id="crg:105344063"/>
<evidence type="ECO:0000256" key="6">
    <source>
        <dbReference type="SAM" id="SignalP"/>
    </source>
</evidence>
<sequence>MIYHRVIVWIGLIFLAHCLGKSNKETHRLEHEARVADKMVVNHADLMRTNPGFRELTRAGVPQKRVVGVISAVTATFGLLKGIADNVDFSRVCVIGFKNLGNRKLINPTWYLSHGVIRDPLPRYLPAGEAGIFTFEKSAYATSGTSGVLTYTISGTNHQVAVFWSVPFLYGIYSNELHVQVWNNAHSNEALYDSMEADEEKLTVSNSGHWMSDSGWGITVHAAMTNAAKASLLVEVEFNITTTHGTHEQSPVVG</sequence>
<feature type="signal peptide" evidence="6">
    <location>
        <begin position="1"/>
        <end position="20"/>
    </location>
</feature>
<keyword evidence="6" id="KW-0732">Signal</keyword>
<reference evidence="8" key="2">
    <citation type="submission" date="2022-08" db="UniProtKB">
        <authorList>
            <consortium name="EnsemblMetazoa"/>
        </authorList>
    </citation>
    <scope>IDENTIFICATION</scope>
    <source>
        <strain evidence="8">05x7-T-G4-1.051#20</strain>
    </source>
</reference>
<evidence type="ECO:0000256" key="5">
    <source>
        <dbReference type="ARBA" id="ARBA00023331"/>
    </source>
</evidence>
<evidence type="ECO:0000256" key="4">
    <source>
        <dbReference type="ARBA" id="ARBA00023298"/>
    </source>
</evidence>
<dbReference type="Gene3D" id="2.60.270.20">
    <property type="entry name" value="Cytolysin/lectin"/>
    <property type="match status" value="1"/>
</dbReference>
<dbReference type="HOGENOM" id="CLU_1095189_0_0_1"/>
<dbReference type="SUPFAM" id="SSF63724">
    <property type="entry name" value="Cytolysin/lectin"/>
    <property type="match status" value="1"/>
</dbReference>
<dbReference type="InterPro" id="IPR009104">
    <property type="entry name" value="Anemon_actinoporin-like"/>
</dbReference>
<evidence type="ECO:0000313" key="7">
    <source>
        <dbReference type="EMBL" id="EKC21000.1"/>
    </source>
</evidence>
<keyword evidence="5" id="KW-0166">Nematocyst</keyword>